<name>A0A975CGB6_9BURK</name>
<dbReference type="InterPro" id="IPR031325">
    <property type="entry name" value="RHS_repeat"/>
</dbReference>
<dbReference type="AlphaFoldDB" id="A0A975CGB6"/>
<organism evidence="2 3">
    <name type="scientific">Ottowia testudinis</name>
    <dbReference type="NCBI Taxonomy" id="2816950"/>
    <lineage>
        <taxon>Bacteria</taxon>
        <taxon>Pseudomonadati</taxon>
        <taxon>Pseudomonadota</taxon>
        <taxon>Betaproteobacteria</taxon>
        <taxon>Burkholderiales</taxon>
        <taxon>Comamonadaceae</taxon>
        <taxon>Ottowia</taxon>
    </lineage>
</organism>
<evidence type="ECO:0000256" key="1">
    <source>
        <dbReference type="SAM" id="MobiDB-lite"/>
    </source>
</evidence>
<dbReference type="Pfam" id="PF05593">
    <property type="entry name" value="RHS_repeat"/>
    <property type="match status" value="1"/>
</dbReference>
<proteinExistence type="predicted"/>
<dbReference type="KEGG" id="otd:J1M35_20000"/>
<dbReference type="EMBL" id="CP071796">
    <property type="protein sequence ID" value="QTD45267.1"/>
    <property type="molecule type" value="Genomic_DNA"/>
</dbReference>
<reference evidence="2" key="1">
    <citation type="submission" date="2021-03" db="EMBL/GenBank/DDBJ databases">
        <title>Ottowia sp. 27C isolated from the cloaca of a Giant Asian pond turtle (Heosemys grandis).</title>
        <authorList>
            <person name="Spergser J."/>
            <person name="Busse H.-J."/>
        </authorList>
    </citation>
    <scope>NUCLEOTIDE SEQUENCE</scope>
    <source>
        <strain evidence="2">27C</strain>
    </source>
</reference>
<dbReference type="RefSeq" id="WP_208009017.1">
    <property type="nucleotide sequence ID" value="NZ_CP071796.1"/>
</dbReference>
<evidence type="ECO:0000313" key="2">
    <source>
        <dbReference type="EMBL" id="QTD45267.1"/>
    </source>
</evidence>
<feature type="compositionally biased region" description="Polar residues" evidence="1">
    <location>
        <begin position="44"/>
        <end position="60"/>
    </location>
</feature>
<accession>A0A975CGB6</accession>
<evidence type="ECO:0000313" key="3">
    <source>
        <dbReference type="Proteomes" id="UP000663903"/>
    </source>
</evidence>
<feature type="region of interest" description="Disordered" evidence="1">
    <location>
        <begin position="35"/>
        <end position="60"/>
    </location>
</feature>
<gene>
    <name evidence="2" type="ORF">J1M35_20000</name>
</gene>
<dbReference type="Gene3D" id="2.180.10.10">
    <property type="entry name" value="RHS repeat-associated core"/>
    <property type="match status" value="1"/>
</dbReference>
<protein>
    <submittedName>
        <fullName evidence="2">RHS repeat protein</fullName>
    </submittedName>
</protein>
<keyword evidence="3" id="KW-1185">Reference proteome</keyword>
<sequence>MAIAQCASEEIAGQTRQLSWQYDADGKLIQESATSAGATSATSYQYDSAGNRTQKSQTTGSAAPVVTLYSYNSLDQLTAESTSGGTVICRCTHGTLPRLSAGRDGAVYQWDANRNMIMLGPKSGPRQESRFNC</sequence>
<dbReference type="Proteomes" id="UP000663903">
    <property type="component" value="Chromosome"/>
</dbReference>